<dbReference type="Gene3D" id="1.10.10.10">
    <property type="entry name" value="Winged helix-like DNA-binding domain superfamily/Winged helix DNA-binding domain"/>
    <property type="match status" value="1"/>
</dbReference>
<dbReference type="PANTHER" id="PTHR30537">
    <property type="entry name" value="HTH-TYPE TRANSCRIPTIONAL REGULATOR"/>
    <property type="match status" value="1"/>
</dbReference>
<protein>
    <submittedName>
        <fullName evidence="6">DNA-binding transcriptional LysR family regulator</fullName>
    </submittedName>
</protein>
<dbReference type="FunFam" id="1.10.10.10:FF:000001">
    <property type="entry name" value="LysR family transcriptional regulator"/>
    <property type="match status" value="1"/>
</dbReference>
<dbReference type="Pfam" id="PF03466">
    <property type="entry name" value="LysR_substrate"/>
    <property type="match status" value="1"/>
</dbReference>
<keyword evidence="7" id="KW-1185">Reference proteome</keyword>
<keyword evidence="4" id="KW-0804">Transcription</keyword>
<dbReference type="InterPro" id="IPR036388">
    <property type="entry name" value="WH-like_DNA-bd_sf"/>
</dbReference>
<sequence length="356" mass="39043">MHEPGECQPFTGQAQTTILHLCITKDHPCAGRGKPPSPLFASPSAMRLHSPSMSELHAFATAARLGSFTRAAEELCVTQGAISRAIARLEAHFGQPLLQRNAHRLGLTDAGRQLLDAVAEPLATIEHASAALRAGDRRHHLTLSVVPTLASVWLVPRLPDFHRRHPEIRLDFVPYQRDEDLSGPSPDAAILAGEAGKWPGLQADYVVGREMVPVCHPDRVRARREAGLWQSPAELLDEPLLYHTTAPANWQNWLQAAGVPNAAPRLSTAFDQVSILIQAVRADMGVAVLQRCLVREEIAAGRVAAPFDLPITLQRGYFLCAPKERRDHPALNCFRTWLLETAAEDTGRENTELFSG</sequence>
<dbReference type="InterPro" id="IPR000847">
    <property type="entry name" value="LysR_HTH_N"/>
</dbReference>
<evidence type="ECO:0000256" key="4">
    <source>
        <dbReference type="ARBA" id="ARBA00023163"/>
    </source>
</evidence>
<dbReference type="GO" id="GO:0006351">
    <property type="term" value="P:DNA-templated transcription"/>
    <property type="evidence" value="ECO:0007669"/>
    <property type="project" value="TreeGrafter"/>
</dbReference>
<dbReference type="SUPFAM" id="SSF53850">
    <property type="entry name" value="Periplasmic binding protein-like II"/>
    <property type="match status" value="1"/>
</dbReference>
<evidence type="ECO:0000313" key="7">
    <source>
        <dbReference type="Proteomes" id="UP000578036"/>
    </source>
</evidence>
<dbReference type="Gene3D" id="3.40.190.10">
    <property type="entry name" value="Periplasmic binding protein-like II"/>
    <property type="match status" value="2"/>
</dbReference>
<keyword evidence="3 6" id="KW-0238">DNA-binding</keyword>
<dbReference type="InterPro" id="IPR036390">
    <property type="entry name" value="WH_DNA-bd_sf"/>
</dbReference>
<dbReference type="CDD" id="cd08432">
    <property type="entry name" value="PBP2_GcdR_TrpI_HvrB_AmpR_like"/>
    <property type="match status" value="1"/>
</dbReference>
<dbReference type="Pfam" id="PF00126">
    <property type="entry name" value="HTH_1"/>
    <property type="match status" value="1"/>
</dbReference>
<dbReference type="InterPro" id="IPR005119">
    <property type="entry name" value="LysR_subst-bd"/>
</dbReference>
<name>A0A7W4YUQ8_9BURK</name>
<comment type="similarity">
    <text evidence="1">Belongs to the LysR transcriptional regulatory family.</text>
</comment>
<dbReference type="EMBL" id="JACHWF010000010">
    <property type="protein sequence ID" value="MBB3010782.1"/>
    <property type="molecule type" value="Genomic_DNA"/>
</dbReference>
<comment type="caution">
    <text evidence="6">The sequence shown here is derived from an EMBL/GenBank/DDBJ whole genome shotgun (WGS) entry which is preliminary data.</text>
</comment>
<dbReference type="GO" id="GO:0003700">
    <property type="term" value="F:DNA-binding transcription factor activity"/>
    <property type="evidence" value="ECO:0007669"/>
    <property type="project" value="InterPro"/>
</dbReference>
<proteinExistence type="inferred from homology"/>
<accession>A0A7W4YUQ8</accession>
<evidence type="ECO:0000256" key="3">
    <source>
        <dbReference type="ARBA" id="ARBA00023125"/>
    </source>
</evidence>
<dbReference type="PANTHER" id="PTHR30537:SF74">
    <property type="entry name" value="HTH-TYPE TRANSCRIPTIONAL REGULATOR TRPI"/>
    <property type="match status" value="1"/>
</dbReference>
<evidence type="ECO:0000256" key="1">
    <source>
        <dbReference type="ARBA" id="ARBA00009437"/>
    </source>
</evidence>
<reference evidence="6 7" key="1">
    <citation type="submission" date="2020-08" db="EMBL/GenBank/DDBJ databases">
        <title>Genomic Encyclopedia of Type Strains, Phase IV (KMG-V): Genome sequencing to study the core and pangenomes of soil and plant-associated prokaryotes.</title>
        <authorList>
            <person name="Whitman W."/>
        </authorList>
    </citation>
    <scope>NUCLEOTIDE SEQUENCE [LARGE SCALE GENOMIC DNA]</scope>
    <source>
        <strain evidence="6 7">SLV-2362</strain>
    </source>
</reference>
<evidence type="ECO:0000313" key="6">
    <source>
        <dbReference type="EMBL" id="MBB3010782.1"/>
    </source>
</evidence>
<dbReference type="GO" id="GO:0043565">
    <property type="term" value="F:sequence-specific DNA binding"/>
    <property type="evidence" value="ECO:0007669"/>
    <property type="project" value="TreeGrafter"/>
</dbReference>
<keyword evidence="2" id="KW-0805">Transcription regulation</keyword>
<dbReference type="PROSITE" id="PS50931">
    <property type="entry name" value="HTH_LYSR"/>
    <property type="match status" value="1"/>
</dbReference>
<gene>
    <name evidence="6" type="ORF">FHX61_005464</name>
</gene>
<organism evidence="6 7">
    <name type="scientific">Cupriavidus alkaliphilus</name>
    <dbReference type="NCBI Taxonomy" id="942866"/>
    <lineage>
        <taxon>Bacteria</taxon>
        <taxon>Pseudomonadati</taxon>
        <taxon>Pseudomonadota</taxon>
        <taxon>Betaproteobacteria</taxon>
        <taxon>Burkholderiales</taxon>
        <taxon>Burkholderiaceae</taxon>
        <taxon>Cupriavidus</taxon>
    </lineage>
</organism>
<dbReference type="PRINTS" id="PR00039">
    <property type="entry name" value="HTHLYSR"/>
</dbReference>
<dbReference type="SUPFAM" id="SSF46785">
    <property type="entry name" value="Winged helix' DNA-binding domain"/>
    <property type="match status" value="1"/>
</dbReference>
<dbReference type="InterPro" id="IPR058163">
    <property type="entry name" value="LysR-type_TF_proteobact-type"/>
</dbReference>
<evidence type="ECO:0000259" key="5">
    <source>
        <dbReference type="PROSITE" id="PS50931"/>
    </source>
</evidence>
<dbReference type="Proteomes" id="UP000578036">
    <property type="component" value="Unassembled WGS sequence"/>
</dbReference>
<dbReference type="AlphaFoldDB" id="A0A7W4YUQ8"/>
<feature type="domain" description="HTH lysR-type" evidence="5">
    <location>
        <begin position="51"/>
        <end position="108"/>
    </location>
</feature>
<evidence type="ECO:0000256" key="2">
    <source>
        <dbReference type="ARBA" id="ARBA00023015"/>
    </source>
</evidence>